<organism evidence="3 4">
    <name type="scientific">Streblomastix strix</name>
    <dbReference type="NCBI Taxonomy" id="222440"/>
    <lineage>
        <taxon>Eukaryota</taxon>
        <taxon>Metamonada</taxon>
        <taxon>Preaxostyla</taxon>
        <taxon>Oxymonadida</taxon>
        <taxon>Streblomastigidae</taxon>
        <taxon>Streblomastix</taxon>
    </lineage>
</organism>
<reference evidence="3 4" key="1">
    <citation type="submission" date="2019-03" db="EMBL/GenBank/DDBJ databases">
        <title>Single cell metagenomics reveals metabolic interactions within the superorganism composed of flagellate Streblomastix strix and complex community of Bacteroidetes bacteria on its surface.</title>
        <authorList>
            <person name="Treitli S.C."/>
            <person name="Kolisko M."/>
            <person name="Husnik F."/>
            <person name="Keeling P."/>
            <person name="Hampl V."/>
        </authorList>
    </citation>
    <scope>NUCLEOTIDE SEQUENCE [LARGE SCALE GENOMIC DNA]</scope>
    <source>
        <strain evidence="3">ST1C</strain>
    </source>
</reference>
<feature type="region of interest" description="Disordered" evidence="1">
    <location>
        <begin position="264"/>
        <end position="332"/>
    </location>
</feature>
<dbReference type="InterPro" id="IPR016024">
    <property type="entry name" value="ARM-type_fold"/>
</dbReference>
<evidence type="ECO:0000259" key="2">
    <source>
        <dbReference type="Pfam" id="PF08620"/>
    </source>
</evidence>
<proteinExistence type="predicted"/>
<dbReference type="InterPro" id="IPR039913">
    <property type="entry name" value="RPAP1/Rba50"/>
</dbReference>
<name>A0A5J4WQA2_9EUKA</name>
<feature type="region of interest" description="Disordered" evidence="1">
    <location>
        <begin position="1"/>
        <end position="58"/>
    </location>
</feature>
<dbReference type="OrthoDB" id="348201at2759"/>
<dbReference type="InterPro" id="IPR013929">
    <property type="entry name" value="RPAP1_C"/>
</dbReference>
<protein>
    <recommendedName>
        <fullName evidence="2">RPAP1 C-terminal domain-containing protein</fullName>
    </recommendedName>
</protein>
<sequence>MLPNKPFAPIKDIVEHEIESDDEDEKPEDPPFLKFGFPPATHRSDPNNPLKGSKSLDVSTLQKKQIKKKLAIEPVSEEAKLEWTKPMKPVKKASQSSLRFDFDGIPIDPSTSDDIPVQSGLFHHGDEENIAGYCIDELLRLSMSAYQPQRASALDILSNIFHQYSEWVKFVSSGRNEHQIQFTPACNKLFYKYESPIVEFLSLDGILILRSGLDSNNNTVIVAALHALNNLLNHDEYLLQYIEQSSPSQHNTLLLRTSSIPKQEKHIKKLNQKQQQKNQKISEEEDDDDDEDENSDDSLSEEDENDEKENNNIEDNDENNEDDGLKQSPLRRLQDEAAVMKIASQEDEELQRNMWSWINGIIRLSSK</sequence>
<feature type="compositionally biased region" description="Acidic residues" evidence="1">
    <location>
        <begin position="283"/>
        <end position="322"/>
    </location>
</feature>
<evidence type="ECO:0000313" key="4">
    <source>
        <dbReference type="Proteomes" id="UP000324800"/>
    </source>
</evidence>
<dbReference type="PANTHER" id="PTHR21483:SF18">
    <property type="entry name" value="RNA POLYMERASE II-ASSOCIATED PROTEIN 1"/>
    <property type="match status" value="1"/>
</dbReference>
<evidence type="ECO:0000256" key="1">
    <source>
        <dbReference type="SAM" id="MobiDB-lite"/>
    </source>
</evidence>
<feature type="compositionally biased region" description="Acidic residues" evidence="1">
    <location>
        <begin position="18"/>
        <end position="27"/>
    </location>
</feature>
<evidence type="ECO:0000313" key="3">
    <source>
        <dbReference type="EMBL" id="KAA6397327.1"/>
    </source>
</evidence>
<dbReference type="PANTHER" id="PTHR21483">
    <property type="entry name" value="RNA POLYMERASE II-ASSOCIATED PROTEIN 1"/>
    <property type="match status" value="1"/>
</dbReference>
<dbReference type="GO" id="GO:0006366">
    <property type="term" value="P:transcription by RNA polymerase II"/>
    <property type="evidence" value="ECO:0007669"/>
    <property type="project" value="InterPro"/>
</dbReference>
<dbReference type="AlphaFoldDB" id="A0A5J4WQA2"/>
<dbReference type="SUPFAM" id="SSF48371">
    <property type="entry name" value="ARM repeat"/>
    <property type="match status" value="1"/>
</dbReference>
<dbReference type="EMBL" id="SNRW01001205">
    <property type="protein sequence ID" value="KAA6397327.1"/>
    <property type="molecule type" value="Genomic_DNA"/>
</dbReference>
<accession>A0A5J4WQA2</accession>
<dbReference type="Pfam" id="PF08620">
    <property type="entry name" value="RPAP1_C"/>
    <property type="match status" value="1"/>
</dbReference>
<gene>
    <name evidence="3" type="ORF">EZS28_007143</name>
</gene>
<dbReference type="Proteomes" id="UP000324800">
    <property type="component" value="Unassembled WGS sequence"/>
</dbReference>
<feature type="domain" description="RPAP1 C-terminal" evidence="2">
    <location>
        <begin position="97"/>
        <end position="164"/>
    </location>
</feature>
<comment type="caution">
    <text evidence="3">The sequence shown here is derived from an EMBL/GenBank/DDBJ whole genome shotgun (WGS) entry which is preliminary data.</text>
</comment>